<reference evidence="1 2" key="1">
    <citation type="submission" date="2021-11" db="EMBL/GenBank/DDBJ databases">
        <authorList>
            <person name="Depoorter E."/>
        </authorList>
    </citation>
    <scope>NUCLEOTIDE SEQUENCE [LARGE SCALE GENOMIC DNA]</scope>
    <source>
        <strain evidence="1 2">LMG 24286</strain>
    </source>
</reference>
<keyword evidence="2" id="KW-1185">Reference proteome</keyword>
<dbReference type="RefSeq" id="WP_230098910.1">
    <property type="nucleotide sequence ID" value="NZ_CAKKNT010000016.1"/>
</dbReference>
<gene>
    <name evidence="1" type="ORF">WGH24286_01273</name>
</gene>
<evidence type="ECO:0000313" key="1">
    <source>
        <dbReference type="EMBL" id="CAH0418831.1"/>
    </source>
</evidence>
<comment type="caution">
    <text evidence="1">The sequence shown here is derived from an EMBL/GenBank/DDBJ whole genome shotgun (WGS) entry which is preliminary data.</text>
</comment>
<sequence length="67" mass="7464">MLKSVSIYVSSLNEKTGKFYIPKRFSDVPVEVTMEQIKPVVAALETIVDLGDVQTINFVETHSHGLL</sequence>
<name>A0ABM8ZDU7_9LACO</name>
<evidence type="ECO:0008006" key="3">
    <source>
        <dbReference type="Google" id="ProtNLM"/>
    </source>
</evidence>
<organism evidence="1 2">
    <name type="scientific">Periweissella ghanensis</name>
    <dbReference type="NCBI Taxonomy" id="467997"/>
    <lineage>
        <taxon>Bacteria</taxon>
        <taxon>Bacillati</taxon>
        <taxon>Bacillota</taxon>
        <taxon>Bacilli</taxon>
        <taxon>Lactobacillales</taxon>
        <taxon>Lactobacillaceae</taxon>
        <taxon>Periweissella</taxon>
    </lineage>
</organism>
<dbReference type="Proteomes" id="UP000789719">
    <property type="component" value="Unassembled WGS sequence"/>
</dbReference>
<dbReference type="EMBL" id="CAKKNT010000016">
    <property type="protein sequence ID" value="CAH0418831.1"/>
    <property type="molecule type" value="Genomic_DNA"/>
</dbReference>
<accession>A0ABM8ZDU7</accession>
<protein>
    <recommendedName>
        <fullName evidence="3">DUF1659 domain-containing protein</fullName>
    </recommendedName>
</protein>
<evidence type="ECO:0000313" key="2">
    <source>
        <dbReference type="Proteomes" id="UP000789719"/>
    </source>
</evidence>
<proteinExistence type="predicted"/>